<dbReference type="PANTHER" id="PTHR14819">
    <property type="entry name" value="GTP-BINDING"/>
    <property type="match status" value="1"/>
</dbReference>
<evidence type="ECO:0000313" key="3">
    <source>
        <dbReference type="EMBL" id="VDI36242.1"/>
    </source>
</evidence>
<protein>
    <recommendedName>
        <fullName evidence="2">VLIG-type G domain-containing protein</fullName>
    </recommendedName>
</protein>
<dbReference type="EMBL" id="UYJE01005313">
    <property type="protein sequence ID" value="VDI36242.1"/>
    <property type="molecule type" value="Genomic_DNA"/>
</dbReference>
<proteinExistence type="inferred from homology"/>
<dbReference type="InterPro" id="IPR057365">
    <property type="entry name" value="URGCP"/>
</dbReference>
<evidence type="ECO:0000313" key="4">
    <source>
        <dbReference type="Proteomes" id="UP000596742"/>
    </source>
</evidence>
<dbReference type="InterPro" id="IPR030383">
    <property type="entry name" value="G_VLIG_dom"/>
</dbReference>
<dbReference type="Gene3D" id="3.10.10.10">
    <property type="entry name" value="HIV Type 1 Reverse Transcriptase, subunit A, domain 1"/>
    <property type="match status" value="1"/>
</dbReference>
<dbReference type="Pfam" id="PF00078">
    <property type="entry name" value="RVT_1"/>
    <property type="match status" value="1"/>
</dbReference>
<comment type="similarity">
    <text evidence="1">Belongs to the TRAFAC class dynamin-like GTPase superfamily. Very large inducible GTPase (VLIG) family.</text>
</comment>
<feature type="domain" description="VLIG-type G" evidence="2">
    <location>
        <begin position="1134"/>
        <end position="1378"/>
    </location>
</feature>
<organism evidence="3 4">
    <name type="scientific">Mytilus galloprovincialis</name>
    <name type="common">Mediterranean mussel</name>
    <dbReference type="NCBI Taxonomy" id="29158"/>
    <lineage>
        <taxon>Eukaryota</taxon>
        <taxon>Metazoa</taxon>
        <taxon>Spiralia</taxon>
        <taxon>Lophotrochozoa</taxon>
        <taxon>Mollusca</taxon>
        <taxon>Bivalvia</taxon>
        <taxon>Autobranchia</taxon>
        <taxon>Pteriomorphia</taxon>
        <taxon>Mytilida</taxon>
        <taxon>Mytiloidea</taxon>
        <taxon>Mytilidae</taxon>
        <taxon>Mytilinae</taxon>
        <taxon>Mytilus</taxon>
    </lineage>
</organism>
<name>A0A8B6ELT3_MYTGA</name>
<reference evidence="3" key="1">
    <citation type="submission" date="2018-11" db="EMBL/GenBank/DDBJ databases">
        <authorList>
            <person name="Alioto T."/>
            <person name="Alioto T."/>
        </authorList>
    </citation>
    <scope>NUCLEOTIDE SEQUENCE</scope>
</reference>
<dbReference type="InterPro" id="IPR027417">
    <property type="entry name" value="P-loop_NTPase"/>
</dbReference>
<dbReference type="GO" id="GO:0005525">
    <property type="term" value="F:GTP binding"/>
    <property type="evidence" value="ECO:0007669"/>
    <property type="project" value="InterPro"/>
</dbReference>
<dbReference type="InterPro" id="IPR052986">
    <property type="entry name" value="VLIG_GTPase"/>
</dbReference>
<dbReference type="PROSITE" id="PS51717">
    <property type="entry name" value="G_VLIG"/>
    <property type="match status" value="1"/>
</dbReference>
<accession>A0A8B6ELT3</accession>
<dbReference type="SUPFAM" id="SSF56672">
    <property type="entry name" value="DNA/RNA polymerases"/>
    <property type="match status" value="1"/>
</dbReference>
<sequence length="2109" mass="245620">MNILVCHKQEECDLEKFWKLESLGIDAKEQNDPDLAESIENYLQTSITKKNNKYVTKLPWRENAPELPTNEDIAKRRTESVIRRLKKDPEMFRKYGEIITDQEQRGFIEKVYDESTCTNKVHYIPHHPVKKDSVTTPIRIVYNCSCRANDSSPCLNDCLATYPPIMTDLTEILVRFRMYKYAVTADIEKAFLHIELDVDDRDVTRFYWLENPMDTESRLITYRFKVVLFGATCSPFMLSATLMKHFRDNPSTTSTELQRNVYVDNVLTSFTDKQSLLKFYTESRKLLSEAGFNLRSWNSNSTELQNVAGRDKIGDNDDIVKILGMRWDRESDDLKFQQIEFMEKDKMITKHDNPADYLTRGIYAKHLYNNSLWMNGPQWILNRENWPTWTRKIEDCSTMVTVSDDKQTDDESTNASTQTISCIDIQRYRSLEKAIRVTAYVLRFIQNLRNSKDKRSIGFISVEERWSSPDGECIYTRQQISNDHEHRLSKDLLSKEPINSLDVKADAPEDLDRDDNLPDLKQFINNLGLEEYYPDKLQVRDVMKIKLSVKSVNVKEIALMFVRHIIMINFNGRDRFVQDTLRHKYQDESGKGNSNENYLNNILRRKPRGLSSDINPLDLTIAVFKCGSPMLKHTLGFKCFTSQLAVPFVFPKYCNEDISISLTTLNSIVIECTSKEIPINEICLNCPCHVVSFVRFGSCSLSKSKLVNEILNDQYHNTFFNKDCPLGSSKRCISEGLIEVAWYLPSKKSNVLSCVTTFLNLRGDANRFREQLEILVNISSLLVIMVDVTSLNEKLAPSILKPLLNNVHRIILAIDANGKTEDDVFQIMQPYLQRIKKYRDRLKFCILKINNKMRSLADIKKEMRDYISGVLENRPLSSILSRIKSCKIKTDEDTGCYQHVQKTVIDLWTLFPESCPNSKQLVIPVQGKHWEKWSRKLKEFYKSTLYKSPKAAGEIKKELIDERMKQVELCQEIHPFMKKFITCFWKCSEIENEGHMFVILLKSLLDERSRRTLPTFQLQYLSDWQELTLAKERKKEQSNIDQLLTTVENSERKLFEASFGFEHLCRELGQIFEALSECGTEHKELQKFETVLPKLAVRLLLMGQPFELMDGDVANVPLIWMKAVFRELKQSLGDKKLLALSVLGIQSSGKSTLLNTMFGLKFAVSAGRCTRGVYVQLMPVESGAFPFDFILVVDTEGLRALELADLKYSRDNELATFVVGLGDITIVNIKGENTTEVQDVLQIVVHAFLRLKLANKKSSLKKRCIFAHQNVPAQDANEKMRHGRQKIIEILDKMTKEAAAQEQISDIQTFNEVIQVDIEKDVWYFSDLWRGDPPMAPANPGYSETVASALGAITNRLIVERETYLTITDTVTRIEDLWQGILTDDFVFNFRNCLEVKAFNNMERQFQNLTWEIEQKVREFIKGEAKISLNTTCNRPEDFDTQISKISLQLSNMVNKDVHLGTTKLDLFIENSCLKEIMSQWQKSKHNKLIVFGEELITQAQMDIFNMMEEMKIEKIRMTNKREHECEINRQAQQLAVSMIGIFPTDTVLIHAFNKMWMSWISQFDTKAFQHELSIKEQIQFSIHNRFPTDVAYLISIDQNWLVNQTPFQSMTKLENFYSKNSISTEHFYYTDYMKKKLKIDEFKNQVIEVFNVIFRKIDSKLSKLHVQDIKFNISYVKEILEIINDAFEEHNEHKNNCYQFNLTNFCRASVCTHVKNYLVIFFENLDKKYNAKHSQKAVMEEYKGTVWKLFTNTCQSKTDTVIAVGFFKEALIKEIDKNISGLMPMDVQSYILGMFPFRKIRLIKDILTKITEEDFSEIKSYIQDPLEYSTKWITDLTNKCMFEDIENGRTKYASLAITRIDYLFAKIARAITDASEICEKTNCKTISEWIDNFVQNVNINKFPVSKDSMVHVKSRSDTNVESFTEILNHALKDIKIEIITFFENRTRENVVWDENPIPKIMLKLWGCSENCMFCKEPCINTDKDHVELGCYHECLQHRPQGIWGYNGSNTANPGEEFCNNLVGSEQSYRWNTGKDNEESRKYKDYKKHFPDWDIPHSHDKSQYWMWIMCKYKYQFAQMYSKEQPDIPENWPLITKAQAIESLSIFMHD</sequence>
<dbReference type="InterPro" id="IPR000477">
    <property type="entry name" value="RT_dom"/>
</dbReference>
<dbReference type="Proteomes" id="UP000596742">
    <property type="component" value="Unassembled WGS sequence"/>
</dbReference>
<dbReference type="OrthoDB" id="6141954at2759"/>
<keyword evidence="4" id="KW-1185">Reference proteome</keyword>
<dbReference type="Gene3D" id="3.40.50.300">
    <property type="entry name" value="P-loop containing nucleotide triphosphate hydrolases"/>
    <property type="match status" value="1"/>
</dbReference>
<dbReference type="Pfam" id="PF25683">
    <property type="entry name" value="URGCP_GTPase"/>
    <property type="match status" value="1"/>
</dbReference>
<evidence type="ECO:0000256" key="1">
    <source>
        <dbReference type="ARBA" id="ARBA00006828"/>
    </source>
</evidence>
<dbReference type="PANTHER" id="PTHR14819:SF5">
    <property type="entry name" value="INTERFERON-INDUCED VERY LARGE GTPASE 1"/>
    <property type="match status" value="1"/>
</dbReference>
<dbReference type="Pfam" id="PF25496">
    <property type="entry name" value="URGCP"/>
    <property type="match status" value="1"/>
</dbReference>
<dbReference type="InterPro" id="IPR043502">
    <property type="entry name" value="DNA/RNA_pol_sf"/>
</dbReference>
<gene>
    <name evidence="3" type="ORF">MGAL_10B084138</name>
</gene>
<evidence type="ECO:0000259" key="2">
    <source>
        <dbReference type="PROSITE" id="PS51717"/>
    </source>
</evidence>
<dbReference type="Gene3D" id="3.30.70.270">
    <property type="match status" value="1"/>
</dbReference>
<dbReference type="InterPro" id="IPR043128">
    <property type="entry name" value="Rev_trsase/Diguanyl_cyclase"/>
</dbReference>
<dbReference type="SUPFAM" id="SSF52540">
    <property type="entry name" value="P-loop containing nucleoside triphosphate hydrolases"/>
    <property type="match status" value="1"/>
</dbReference>
<comment type="caution">
    <text evidence="3">The sequence shown here is derived from an EMBL/GenBank/DDBJ whole genome shotgun (WGS) entry which is preliminary data.</text>
</comment>